<feature type="transmembrane region" description="Helical" evidence="5">
    <location>
        <begin position="126"/>
        <end position="144"/>
    </location>
</feature>
<keyword evidence="2 5" id="KW-0812">Transmembrane</keyword>
<sequence length="276" mass="29462">MIAFAVYIIYAFGFSDSIVHFLSKDNHLFYWMLLVGFLAEIVAGSMGMGYGVICTTILLMLNVAPPIVSASIHSAESFTTAAGSISHFKLGNVNKKLTKALAIPAVIGAVIGALTLSYLGERDARITKPFIAAYTLYLGVRILMNTFNKKKKKITSKKTNITALGLAGGFIDSFGGGGWGPLVTGTFIKNGRSPRYVIGSSTVAKFILTLTSAITFVFTLGIQHWNIVAGLLIGGIVTAPFSAMLTSKLPTKKMFVVVGVLVITMSLITIYKAAFL</sequence>
<dbReference type="KEGG" id="nso:NIASO_18125"/>
<evidence type="ECO:0000256" key="4">
    <source>
        <dbReference type="ARBA" id="ARBA00023136"/>
    </source>
</evidence>
<evidence type="ECO:0000256" key="2">
    <source>
        <dbReference type="ARBA" id="ARBA00022692"/>
    </source>
</evidence>
<dbReference type="EMBL" id="CP007035">
    <property type="protein sequence ID" value="AHF16569.1"/>
    <property type="molecule type" value="Genomic_DNA"/>
</dbReference>
<dbReference type="PANTHER" id="PTHR43701:SF12">
    <property type="entry name" value="MEMBRANE TRANSPORTER PROTEIN YTNM-RELATED"/>
    <property type="match status" value="1"/>
</dbReference>
<keyword evidence="3 5" id="KW-1133">Transmembrane helix</keyword>
<accession>W0F516</accession>
<comment type="subcellular location">
    <subcellularLocation>
        <location evidence="5">Cell membrane</location>
        <topology evidence="5">Multi-pass membrane protein</topology>
    </subcellularLocation>
    <subcellularLocation>
        <location evidence="1">Membrane</location>
        <topology evidence="1">Multi-pass membrane protein</topology>
    </subcellularLocation>
</comment>
<feature type="transmembrane region" description="Helical" evidence="5">
    <location>
        <begin position="5"/>
        <end position="22"/>
    </location>
</feature>
<feature type="transmembrane region" description="Helical" evidence="5">
    <location>
        <begin position="28"/>
        <end position="61"/>
    </location>
</feature>
<dbReference type="GO" id="GO:0005886">
    <property type="term" value="C:plasma membrane"/>
    <property type="evidence" value="ECO:0007669"/>
    <property type="project" value="UniProtKB-SubCell"/>
</dbReference>
<dbReference type="PANTHER" id="PTHR43701">
    <property type="entry name" value="MEMBRANE TRANSPORTER PROTEIN MJ0441-RELATED"/>
    <property type="match status" value="1"/>
</dbReference>
<dbReference type="Proteomes" id="UP000003586">
    <property type="component" value="Chromosome"/>
</dbReference>
<protein>
    <recommendedName>
        <fullName evidence="5">Probable membrane transporter protein</fullName>
    </recommendedName>
</protein>
<gene>
    <name evidence="6" type="ORF">NIASO_18125</name>
</gene>
<dbReference type="Pfam" id="PF01925">
    <property type="entry name" value="TauE"/>
    <property type="match status" value="1"/>
</dbReference>
<dbReference type="InterPro" id="IPR051598">
    <property type="entry name" value="TSUP/Inactive_protease-like"/>
</dbReference>
<keyword evidence="4 5" id="KW-0472">Membrane</keyword>
<dbReference type="HOGENOM" id="CLU_059164_0_0_10"/>
<feature type="transmembrane region" description="Helical" evidence="5">
    <location>
        <begin position="255"/>
        <end position="274"/>
    </location>
</feature>
<keyword evidence="7" id="KW-1185">Reference proteome</keyword>
<comment type="similarity">
    <text evidence="5">Belongs to the 4-toluene sulfonate uptake permease (TSUP) (TC 2.A.102) family.</text>
</comment>
<feature type="transmembrane region" description="Helical" evidence="5">
    <location>
        <begin position="224"/>
        <end position="243"/>
    </location>
</feature>
<dbReference type="AlphaFoldDB" id="W0F516"/>
<evidence type="ECO:0000256" key="1">
    <source>
        <dbReference type="ARBA" id="ARBA00004141"/>
    </source>
</evidence>
<feature type="transmembrane region" description="Helical" evidence="5">
    <location>
        <begin position="196"/>
        <end position="218"/>
    </location>
</feature>
<name>W0F516_9BACT</name>
<reference evidence="6 7" key="1">
    <citation type="submission" date="2013-12" db="EMBL/GenBank/DDBJ databases">
        <authorList>
            <consortium name="DOE Joint Genome Institute"/>
            <person name="Eisen J."/>
            <person name="Huntemann M."/>
            <person name="Han J."/>
            <person name="Chen A."/>
            <person name="Kyrpides N."/>
            <person name="Mavromatis K."/>
            <person name="Markowitz V."/>
            <person name="Palaniappan K."/>
            <person name="Ivanova N."/>
            <person name="Schaumberg A."/>
            <person name="Pati A."/>
            <person name="Liolios K."/>
            <person name="Nordberg H.P."/>
            <person name="Cantor M.N."/>
            <person name="Hua S.X."/>
            <person name="Woyke T."/>
        </authorList>
    </citation>
    <scope>NUCLEOTIDE SEQUENCE [LARGE SCALE GENOMIC DNA]</scope>
    <source>
        <strain evidence="7">DSM 19437</strain>
    </source>
</reference>
<evidence type="ECO:0000313" key="6">
    <source>
        <dbReference type="EMBL" id="AHF16569.1"/>
    </source>
</evidence>
<evidence type="ECO:0000313" key="7">
    <source>
        <dbReference type="Proteomes" id="UP000003586"/>
    </source>
</evidence>
<dbReference type="STRING" id="929713.NIASO_18125"/>
<evidence type="ECO:0000256" key="5">
    <source>
        <dbReference type="RuleBase" id="RU363041"/>
    </source>
</evidence>
<keyword evidence="5" id="KW-1003">Cell membrane</keyword>
<dbReference type="eggNOG" id="COG0730">
    <property type="taxonomic scope" value="Bacteria"/>
</dbReference>
<evidence type="ECO:0000256" key="3">
    <source>
        <dbReference type="ARBA" id="ARBA00022989"/>
    </source>
</evidence>
<proteinExistence type="inferred from homology"/>
<organism evidence="6 7">
    <name type="scientific">Niabella soli DSM 19437</name>
    <dbReference type="NCBI Taxonomy" id="929713"/>
    <lineage>
        <taxon>Bacteria</taxon>
        <taxon>Pseudomonadati</taxon>
        <taxon>Bacteroidota</taxon>
        <taxon>Chitinophagia</taxon>
        <taxon>Chitinophagales</taxon>
        <taxon>Chitinophagaceae</taxon>
        <taxon>Niabella</taxon>
    </lineage>
</organism>
<dbReference type="InterPro" id="IPR002781">
    <property type="entry name" value="TM_pro_TauE-like"/>
</dbReference>
<feature type="transmembrane region" description="Helical" evidence="5">
    <location>
        <begin position="100"/>
        <end position="120"/>
    </location>
</feature>